<evidence type="ECO:0000256" key="10">
    <source>
        <dbReference type="ARBA" id="ARBA00023270"/>
    </source>
</evidence>
<dbReference type="SMART" id="SM01130">
    <property type="entry name" value="DHDPS"/>
    <property type="match status" value="1"/>
</dbReference>
<dbReference type="PROSITE" id="PS00666">
    <property type="entry name" value="DHDPS_2"/>
    <property type="match status" value="1"/>
</dbReference>
<reference evidence="16 17" key="1">
    <citation type="submission" date="2014-06" db="EMBL/GenBank/DDBJ databases">
        <title>Draft genome sequence of Paenibacillus sp. MSt1.</title>
        <authorList>
            <person name="Aw Y.K."/>
            <person name="Ong K.S."/>
            <person name="Gan H.M."/>
            <person name="Lee S.M."/>
        </authorList>
    </citation>
    <scope>NUCLEOTIDE SEQUENCE [LARGE SCALE GENOMIC DNA]</scope>
    <source>
        <strain evidence="16 17">MSt1</strain>
    </source>
</reference>
<dbReference type="Pfam" id="PF00701">
    <property type="entry name" value="DHDPS"/>
    <property type="match status" value="1"/>
</dbReference>
<dbReference type="CDD" id="cd00950">
    <property type="entry name" value="DHDPS"/>
    <property type="match status" value="1"/>
</dbReference>
<dbReference type="PIRSF" id="PIRSF001365">
    <property type="entry name" value="DHDPS"/>
    <property type="match status" value="1"/>
</dbReference>
<dbReference type="PANTHER" id="PTHR12128:SF66">
    <property type="entry name" value="4-HYDROXY-2-OXOGLUTARATE ALDOLASE, MITOCHONDRIAL"/>
    <property type="match status" value="1"/>
</dbReference>
<evidence type="ECO:0000256" key="1">
    <source>
        <dbReference type="ARBA" id="ARBA00003294"/>
    </source>
</evidence>
<dbReference type="InterPro" id="IPR002220">
    <property type="entry name" value="DapA-like"/>
</dbReference>
<evidence type="ECO:0000256" key="8">
    <source>
        <dbReference type="ARBA" id="ARBA00023154"/>
    </source>
</evidence>
<comment type="caution">
    <text evidence="16">The sequence shown here is derived from an EMBL/GenBank/DDBJ whole genome shotgun (WGS) entry which is preliminary data.</text>
</comment>
<evidence type="ECO:0000256" key="6">
    <source>
        <dbReference type="ARBA" id="ARBA00022605"/>
    </source>
</evidence>
<dbReference type="InterPro" id="IPR020625">
    <property type="entry name" value="Schiff_base-form_aldolases_AS"/>
</dbReference>
<feature type="site" description="Part of a proton relay during catalysis" evidence="12">
    <location>
        <position position="49"/>
    </location>
</feature>
<dbReference type="EC" id="4.3.3.7" evidence="4 12"/>
<dbReference type="UniPathway" id="UPA00034">
    <property type="reaction ID" value="UER00017"/>
</dbReference>
<evidence type="ECO:0000256" key="2">
    <source>
        <dbReference type="ARBA" id="ARBA00005120"/>
    </source>
</evidence>
<dbReference type="HAMAP" id="MF_00418">
    <property type="entry name" value="DapA"/>
    <property type="match status" value="1"/>
</dbReference>
<keyword evidence="10 12" id="KW-0704">Schiff base</keyword>
<dbReference type="GO" id="GO:0008840">
    <property type="term" value="F:4-hydroxy-tetrahydrodipicolinate synthase activity"/>
    <property type="evidence" value="ECO:0007669"/>
    <property type="project" value="UniProtKB-UniRule"/>
</dbReference>
<dbReference type="SUPFAM" id="SSF51569">
    <property type="entry name" value="Aldolase"/>
    <property type="match status" value="1"/>
</dbReference>
<dbReference type="Proteomes" id="UP000028123">
    <property type="component" value="Unassembled WGS sequence"/>
</dbReference>
<keyword evidence="17" id="KW-1185">Reference proteome</keyword>
<organism evidence="16 17">
    <name type="scientific">Paenibacillus tyrfis</name>
    <dbReference type="NCBI Taxonomy" id="1501230"/>
    <lineage>
        <taxon>Bacteria</taxon>
        <taxon>Bacillati</taxon>
        <taxon>Bacillota</taxon>
        <taxon>Bacilli</taxon>
        <taxon>Bacillales</taxon>
        <taxon>Paenibacillaceae</taxon>
        <taxon>Paenibacillus</taxon>
    </lineage>
</organism>
<comment type="similarity">
    <text evidence="3 12 13">Belongs to the DapA family.</text>
</comment>
<accession>A0A081NYK5</accession>
<feature type="active site" description="Proton donor/acceptor" evidence="12 14">
    <location>
        <position position="137"/>
    </location>
</feature>
<feature type="binding site" evidence="12 15">
    <location>
        <position position="205"/>
    </location>
    <ligand>
        <name>pyruvate</name>
        <dbReference type="ChEBI" id="CHEBI:15361"/>
    </ligand>
</feature>
<evidence type="ECO:0000256" key="11">
    <source>
        <dbReference type="ARBA" id="ARBA00047836"/>
    </source>
</evidence>
<evidence type="ECO:0000256" key="14">
    <source>
        <dbReference type="PIRSR" id="PIRSR001365-1"/>
    </source>
</evidence>
<dbReference type="eggNOG" id="COG0329">
    <property type="taxonomic scope" value="Bacteria"/>
</dbReference>
<comment type="subunit">
    <text evidence="12">Homotetramer; dimer of dimers.</text>
</comment>
<comment type="function">
    <text evidence="1 12">Catalyzes the condensation of (S)-aspartate-beta-semialdehyde [(S)-ASA] and pyruvate to 4-hydroxy-tetrahydrodipicolinate (HTPA).</text>
</comment>
<evidence type="ECO:0000313" key="16">
    <source>
        <dbReference type="EMBL" id="KEQ23528.1"/>
    </source>
</evidence>
<dbReference type="AlphaFoldDB" id="A0A081NYK5"/>
<dbReference type="PROSITE" id="PS00665">
    <property type="entry name" value="DHDPS_1"/>
    <property type="match status" value="1"/>
</dbReference>
<keyword evidence="6 12" id="KW-0028">Amino-acid biosynthesis</keyword>
<feature type="site" description="Part of a proton relay during catalysis" evidence="12">
    <location>
        <position position="112"/>
    </location>
</feature>
<dbReference type="RefSeq" id="WP_036688024.1">
    <property type="nucleotide sequence ID" value="NZ_JNVM01000021.1"/>
</dbReference>
<keyword evidence="7 12" id="KW-0220">Diaminopimelate biosynthesis</keyword>
<dbReference type="GO" id="GO:0019877">
    <property type="term" value="P:diaminopimelate biosynthetic process"/>
    <property type="evidence" value="ECO:0007669"/>
    <property type="project" value="UniProtKB-UniRule"/>
</dbReference>
<dbReference type="NCBIfam" id="TIGR00674">
    <property type="entry name" value="dapA"/>
    <property type="match status" value="1"/>
</dbReference>
<dbReference type="Gene3D" id="3.20.20.70">
    <property type="entry name" value="Aldolase class I"/>
    <property type="match status" value="1"/>
</dbReference>
<feature type="active site" description="Schiff-base intermediate with substrate" evidence="12 14">
    <location>
        <position position="165"/>
    </location>
</feature>
<proteinExistence type="inferred from homology"/>
<dbReference type="PRINTS" id="PR00146">
    <property type="entry name" value="DHPICSNTHASE"/>
</dbReference>
<evidence type="ECO:0000256" key="12">
    <source>
        <dbReference type="HAMAP-Rule" id="MF_00418"/>
    </source>
</evidence>
<dbReference type="InterPro" id="IPR005263">
    <property type="entry name" value="DapA"/>
</dbReference>
<name>A0A081NYK5_9BACL</name>
<dbReference type="GO" id="GO:0005737">
    <property type="term" value="C:cytoplasm"/>
    <property type="evidence" value="ECO:0007669"/>
    <property type="project" value="UniProtKB-SubCell"/>
</dbReference>
<dbReference type="EMBL" id="JNVM01000021">
    <property type="protein sequence ID" value="KEQ23528.1"/>
    <property type="molecule type" value="Genomic_DNA"/>
</dbReference>
<dbReference type="GO" id="GO:0009089">
    <property type="term" value="P:lysine biosynthetic process via diaminopimelate"/>
    <property type="evidence" value="ECO:0007669"/>
    <property type="project" value="UniProtKB-UniRule"/>
</dbReference>
<evidence type="ECO:0000256" key="5">
    <source>
        <dbReference type="ARBA" id="ARBA00022490"/>
    </source>
</evidence>
<protein>
    <recommendedName>
        <fullName evidence="4 12">4-hydroxy-tetrahydrodipicolinate synthase</fullName>
        <shortName evidence="12">HTPA synthase</shortName>
        <ecNumber evidence="4 12">4.3.3.7</ecNumber>
    </recommendedName>
</protein>
<comment type="caution">
    <text evidence="12">Was originally thought to be a dihydrodipicolinate synthase (DHDPS), catalyzing the condensation of (S)-aspartate-beta-semialdehyde [(S)-ASA] and pyruvate to dihydrodipicolinate (DHDP). However, it was shown in E.coli that the product of the enzymatic reaction is not dihydrodipicolinate but in fact (4S)-4-hydroxy-2,3,4,5-tetrahydro-(2S)-dipicolinic acid (HTPA), and that the consecutive dehydration reaction leading to DHDP is not spontaneous but catalyzed by DapB.</text>
</comment>
<keyword evidence="8 12" id="KW-0457">Lysine biosynthesis</keyword>
<gene>
    <name evidence="12" type="primary">dapA</name>
    <name evidence="16" type="ORF">ET33_15465</name>
</gene>
<sequence length="296" mass="31420">MLTQEQLTGVYVPIVTPFDSSGAVDLTSFERHVRWLADRGIHGLVVNGTTGESPTVAWEEVEALVKTAKNAVGGKLPVIVGTGTNDTASTLKRTELAGQLGADAVLVVVPYYNRPSQEGIAAHFRKAAEVGIPVIAYDNPSRTGVGLTAQTAGAILELDGVIGLKDSSGGIQLLTELSRLSSKPVLCGDDSYAYVMLCCGAKGGILTASNVVPEALVEMHRQFAEGDSNGAKQTFEGLLPLIQLLFKESNPAPVKWILAHRGIIASEALRLPMTTISSKLRQELEAYWSQVGEPVK</sequence>
<dbReference type="OrthoDB" id="9782828at2"/>
<comment type="subcellular location">
    <subcellularLocation>
        <location evidence="12">Cytoplasm</location>
    </subcellularLocation>
</comment>
<keyword evidence="5 12" id="KW-0963">Cytoplasm</keyword>
<dbReference type="PANTHER" id="PTHR12128">
    <property type="entry name" value="DIHYDRODIPICOLINATE SYNTHASE"/>
    <property type="match status" value="1"/>
</dbReference>
<comment type="pathway">
    <text evidence="2 12">Amino-acid biosynthesis; L-lysine biosynthesis via DAP pathway; (S)-tetrahydrodipicolinate from L-aspartate: step 3/4.</text>
</comment>
<comment type="catalytic activity">
    <reaction evidence="11 12">
        <text>L-aspartate 4-semialdehyde + pyruvate = (2S,4S)-4-hydroxy-2,3,4,5-tetrahydrodipicolinate + H2O + H(+)</text>
        <dbReference type="Rhea" id="RHEA:34171"/>
        <dbReference type="ChEBI" id="CHEBI:15361"/>
        <dbReference type="ChEBI" id="CHEBI:15377"/>
        <dbReference type="ChEBI" id="CHEBI:15378"/>
        <dbReference type="ChEBI" id="CHEBI:67139"/>
        <dbReference type="ChEBI" id="CHEBI:537519"/>
        <dbReference type="EC" id="4.3.3.7"/>
    </reaction>
</comment>
<feature type="binding site" evidence="12 15">
    <location>
        <position position="50"/>
    </location>
    <ligand>
        <name>pyruvate</name>
        <dbReference type="ChEBI" id="CHEBI:15361"/>
    </ligand>
</feature>
<evidence type="ECO:0000256" key="15">
    <source>
        <dbReference type="PIRSR" id="PIRSR001365-2"/>
    </source>
</evidence>
<dbReference type="InterPro" id="IPR020624">
    <property type="entry name" value="Schiff_base-form_aldolases_CS"/>
</dbReference>
<evidence type="ECO:0000256" key="3">
    <source>
        <dbReference type="ARBA" id="ARBA00007592"/>
    </source>
</evidence>
<evidence type="ECO:0000256" key="13">
    <source>
        <dbReference type="PIRNR" id="PIRNR001365"/>
    </source>
</evidence>
<evidence type="ECO:0000256" key="4">
    <source>
        <dbReference type="ARBA" id="ARBA00012086"/>
    </source>
</evidence>
<keyword evidence="9 12" id="KW-0456">Lyase</keyword>
<evidence type="ECO:0000256" key="7">
    <source>
        <dbReference type="ARBA" id="ARBA00022915"/>
    </source>
</evidence>
<dbReference type="InterPro" id="IPR013785">
    <property type="entry name" value="Aldolase_TIM"/>
</dbReference>
<evidence type="ECO:0000256" key="9">
    <source>
        <dbReference type="ARBA" id="ARBA00023239"/>
    </source>
</evidence>
<evidence type="ECO:0000313" key="17">
    <source>
        <dbReference type="Proteomes" id="UP000028123"/>
    </source>
</evidence>